<dbReference type="OrthoDB" id="2410195at2759"/>
<accession>A0A4T0VKT9</accession>
<proteinExistence type="predicted"/>
<dbReference type="AlphaFoldDB" id="A0A4T0VKT9"/>
<dbReference type="InterPro" id="IPR036388">
    <property type="entry name" value="WH-like_DNA-bd_sf"/>
</dbReference>
<dbReference type="Proteomes" id="UP000305883">
    <property type="component" value="Unassembled WGS sequence"/>
</dbReference>
<reference evidence="1 2" key="1">
    <citation type="journal article" date="2019" name="Genome Biol. Evol.">
        <title>Genomic Plasticity Mediated by Transposable Elements in the Plant Pathogenic Fungus Colletotrichum higginsianum.</title>
        <authorList>
            <person name="Tsushima A."/>
            <person name="Gan P."/>
            <person name="Kumakura N."/>
            <person name="Narusaka M."/>
            <person name="Takano Y."/>
            <person name="Narusaka Y."/>
            <person name="Shirasu K."/>
        </authorList>
    </citation>
    <scope>NUCLEOTIDE SEQUENCE [LARGE SCALE GENOMIC DNA]</scope>
    <source>
        <strain evidence="1 2">MAFF305635-RFP</strain>
    </source>
</reference>
<dbReference type="SUPFAM" id="SSF46785">
    <property type="entry name" value="Winged helix' DNA-binding domain"/>
    <property type="match status" value="1"/>
</dbReference>
<evidence type="ECO:0000313" key="1">
    <source>
        <dbReference type="EMBL" id="TIC92485.1"/>
    </source>
</evidence>
<protein>
    <submittedName>
        <fullName evidence="1">Monodictyphenone cluster transcriptional coactivator mdpA</fullName>
    </submittedName>
</protein>
<evidence type="ECO:0000313" key="2">
    <source>
        <dbReference type="Proteomes" id="UP000305883"/>
    </source>
</evidence>
<dbReference type="Gene3D" id="1.10.10.10">
    <property type="entry name" value="Winged helix-like DNA-binding domain superfamily/Winged helix DNA-binding domain"/>
    <property type="match status" value="1"/>
</dbReference>
<sequence length="359" mass="39228">MTSLGATLTGKDFHVLAYVPLTETVAYNDLADLAGVPPAQIRRIVRMAATDGILCSPQPDRVAHTPLSAQMYKKPSYLDAIRFTAETVVPTSLRMADATRRRMRYHQEDANPFRVTTDSSLSLASACERDHKLRRSAITFRRLTSVNRTSAVLEILSSVGLEELEQTVVDVNSTSTAIAKSLRSRNPSLHCVVQMHEGTKQKSEPAYSSQRIETSSWLEIQSRAPGTTQNETNAAVYLLHVPDPFFYASSSAHAELRAHFDVLRTNETVTVILIADVVPQSGSRGGRGGSPDGPAEARALLNDVLLLQAGHDVVFDMKRLEALSEFAREGADRVTVVNQLSSASHSLVAFVLRSRSLSS</sequence>
<comment type="caution">
    <text evidence="1">The sequence shown here is derived from an EMBL/GenBank/DDBJ whole genome shotgun (WGS) entry which is preliminary data.</text>
</comment>
<organism evidence="1 2">
    <name type="scientific">Colletotrichum higginsianum</name>
    <dbReference type="NCBI Taxonomy" id="80884"/>
    <lineage>
        <taxon>Eukaryota</taxon>
        <taxon>Fungi</taxon>
        <taxon>Dikarya</taxon>
        <taxon>Ascomycota</taxon>
        <taxon>Pezizomycotina</taxon>
        <taxon>Sordariomycetes</taxon>
        <taxon>Hypocreomycetidae</taxon>
        <taxon>Glomerellales</taxon>
        <taxon>Glomerellaceae</taxon>
        <taxon>Colletotrichum</taxon>
        <taxon>Colletotrichum destructivum species complex</taxon>
    </lineage>
</organism>
<dbReference type="PANTHER" id="PTHR43712">
    <property type="entry name" value="PUTATIVE (AFU_ORTHOLOGUE AFUA_4G14580)-RELATED"/>
    <property type="match status" value="1"/>
</dbReference>
<name>A0A4T0VKT9_9PEZI</name>
<dbReference type="EMBL" id="MWPZ01000008">
    <property type="protein sequence ID" value="TIC92485.1"/>
    <property type="molecule type" value="Genomic_DNA"/>
</dbReference>
<dbReference type="PANTHER" id="PTHR43712:SF15">
    <property type="entry name" value="MONODICTYPHENONE CLUSTER TRANSCRIPTIONAL COACTIVATOR MDPA"/>
    <property type="match status" value="1"/>
</dbReference>
<gene>
    <name evidence="1" type="ORF">CH35J_010266</name>
</gene>
<dbReference type="InterPro" id="IPR029063">
    <property type="entry name" value="SAM-dependent_MTases_sf"/>
</dbReference>
<dbReference type="Gene3D" id="3.40.50.150">
    <property type="entry name" value="Vaccinia Virus protein VP39"/>
    <property type="match status" value="1"/>
</dbReference>
<dbReference type="InterPro" id="IPR036390">
    <property type="entry name" value="WH_DNA-bd_sf"/>
</dbReference>